<dbReference type="eggNOG" id="ENOG5033AHG">
    <property type="taxonomic scope" value="Bacteria"/>
</dbReference>
<accession>H0UQK5</accession>
<protein>
    <recommendedName>
        <fullName evidence="1">DUF1659 domain-containing protein</fullName>
    </recommendedName>
</protein>
<name>H0UQK5_9BACT</name>
<proteinExistence type="predicted"/>
<keyword evidence="3" id="KW-1185">Reference proteome</keyword>
<dbReference type="Pfam" id="PF07872">
    <property type="entry name" value="DUF1659"/>
    <property type="match status" value="1"/>
</dbReference>
<dbReference type="OrthoDB" id="5851at2"/>
<evidence type="ECO:0000259" key="1">
    <source>
        <dbReference type="Pfam" id="PF07872"/>
    </source>
</evidence>
<sequence length="72" mass="7561">MASYQNVKSRVVLRLNGGIGENGKPVIKTVPLGLVRGDIGAEDLHQVSQALGGLLELPVLEVLKQDTDGLVA</sequence>
<evidence type="ECO:0000313" key="3">
    <source>
        <dbReference type="Proteomes" id="UP000005730"/>
    </source>
</evidence>
<dbReference type="RefSeq" id="WP_006584263.1">
    <property type="nucleotide sequence ID" value="NZ_CM001377.1"/>
</dbReference>
<dbReference type="InterPro" id="IPR012454">
    <property type="entry name" value="DUF1659"/>
</dbReference>
<feature type="domain" description="DUF1659" evidence="1">
    <location>
        <begin position="4"/>
        <end position="71"/>
    </location>
</feature>
<dbReference type="EMBL" id="CM001377">
    <property type="protein sequence ID" value="EHM10769.1"/>
    <property type="molecule type" value="Genomic_DNA"/>
</dbReference>
<dbReference type="STRING" id="926567.TheveDRAFT_1651"/>
<reference evidence="2 3" key="1">
    <citation type="submission" date="2011-10" db="EMBL/GenBank/DDBJ databases">
        <title>The Noncontiguous Finished genome of Thermanaerovibrio velox DSM 12556.</title>
        <authorList>
            <consortium name="US DOE Joint Genome Institute (JGI-PGF)"/>
            <person name="Lucas S."/>
            <person name="Copeland A."/>
            <person name="Lapidus A."/>
            <person name="Glavina del Rio T."/>
            <person name="Dalin E."/>
            <person name="Tice H."/>
            <person name="Bruce D."/>
            <person name="Goodwin L."/>
            <person name="Pitluck S."/>
            <person name="Peters L."/>
            <person name="Mikhailova N."/>
            <person name="Teshima H."/>
            <person name="Kyrpides N."/>
            <person name="Mavromatis K."/>
            <person name="Ivanova N."/>
            <person name="Markowitz V."/>
            <person name="Cheng J.-F."/>
            <person name="Hugenholtz P."/>
            <person name="Woyke T."/>
            <person name="Wu D."/>
            <person name="Spring S."/>
            <person name="Brambilla E.-M."/>
            <person name="Klenk H.-P."/>
            <person name="Eisen J.A."/>
        </authorList>
    </citation>
    <scope>NUCLEOTIDE SEQUENCE [LARGE SCALE GENOMIC DNA]</scope>
    <source>
        <strain evidence="2 3">DSM 12556</strain>
    </source>
</reference>
<organism evidence="2 3">
    <name type="scientific">Thermanaerovibrio velox DSM 12556</name>
    <dbReference type="NCBI Taxonomy" id="926567"/>
    <lineage>
        <taxon>Bacteria</taxon>
        <taxon>Thermotogati</taxon>
        <taxon>Synergistota</taxon>
        <taxon>Synergistia</taxon>
        <taxon>Synergistales</taxon>
        <taxon>Synergistaceae</taxon>
        <taxon>Thermanaerovibrio</taxon>
    </lineage>
</organism>
<dbReference type="Proteomes" id="UP000005730">
    <property type="component" value="Chromosome"/>
</dbReference>
<dbReference type="HOGENOM" id="CLU_196603_1_3_0"/>
<evidence type="ECO:0000313" key="2">
    <source>
        <dbReference type="EMBL" id="EHM10769.1"/>
    </source>
</evidence>
<gene>
    <name evidence="2" type="ORF">TheveDRAFT_1651</name>
</gene>
<dbReference type="AlphaFoldDB" id="H0UQK5"/>